<sequence>MSAVSDPYGGGLAAKLYPRYRGEYTDAALLDRQMNEDHVGPLISFLFIGLERRDLQPDEVAEAIELARDGKLLKSSAWLLEHLLAYQRDVLHVA</sequence>
<comment type="caution">
    <text evidence="1">The sequence shown here is derived from an EMBL/GenBank/DDBJ whole genome shotgun (WGS) entry which is preliminary data.</text>
</comment>
<reference evidence="1 2" key="1">
    <citation type="journal article" date="2017" name="Int. J. Syst. Evol. Microbiol.">
        <title>Mycobacterium talmoniae sp. nov., a slowly growing mycobacterium isolated from human respiratory samples.</title>
        <authorList>
            <person name="Davidson R.M."/>
            <person name="DeGroote M.A."/>
            <person name="Marola J.L."/>
            <person name="Buss S."/>
            <person name="Jones V."/>
            <person name="McNeil M.R."/>
            <person name="Freifeld A.G."/>
            <person name="Elaine Epperson L."/>
            <person name="Hasan N.A."/>
            <person name="Jackson M."/>
            <person name="Iwen P.C."/>
            <person name="Salfinger M."/>
            <person name="Strong M."/>
        </authorList>
    </citation>
    <scope>NUCLEOTIDE SEQUENCE [LARGE SCALE GENOMIC DNA]</scope>
    <source>
        <strain evidence="1 2">ATCC BAA-2683</strain>
    </source>
</reference>
<dbReference type="EMBL" id="PPEA01000223">
    <property type="protein sequence ID" value="PQM48206.1"/>
    <property type="molecule type" value="Genomic_DNA"/>
</dbReference>
<evidence type="ECO:0000313" key="1">
    <source>
        <dbReference type="EMBL" id="PQM48206.1"/>
    </source>
</evidence>
<proteinExistence type="predicted"/>
<evidence type="ECO:0000313" key="2">
    <source>
        <dbReference type="Proteomes" id="UP000238296"/>
    </source>
</evidence>
<name>A0A2S8BNP7_9MYCO</name>
<protein>
    <submittedName>
        <fullName evidence="1">Uncharacterized protein</fullName>
    </submittedName>
</protein>
<dbReference type="Proteomes" id="UP000238296">
    <property type="component" value="Unassembled WGS sequence"/>
</dbReference>
<dbReference type="AlphaFoldDB" id="A0A2S8BNP7"/>
<accession>A0A2S8BNP7</accession>
<organism evidence="1 2">
    <name type="scientific">Mycobacterium talmoniae</name>
    <dbReference type="NCBI Taxonomy" id="1858794"/>
    <lineage>
        <taxon>Bacteria</taxon>
        <taxon>Bacillati</taxon>
        <taxon>Actinomycetota</taxon>
        <taxon>Actinomycetes</taxon>
        <taxon>Mycobacteriales</taxon>
        <taxon>Mycobacteriaceae</taxon>
        <taxon>Mycobacterium</taxon>
    </lineage>
</organism>
<gene>
    <name evidence="1" type="ORF">C1Y40_01574</name>
</gene>